<organism evidence="13 14">
    <name type="scientific">Paenibacillus rhizosphaerae</name>
    <dbReference type="NCBI Taxonomy" id="297318"/>
    <lineage>
        <taxon>Bacteria</taxon>
        <taxon>Bacillati</taxon>
        <taxon>Bacillota</taxon>
        <taxon>Bacilli</taxon>
        <taxon>Bacillales</taxon>
        <taxon>Paenibacillaceae</taxon>
        <taxon>Paenibacillus</taxon>
    </lineage>
</organism>
<dbReference type="PANTHER" id="PTHR43394">
    <property type="entry name" value="ATP-DEPENDENT PERMEASE MDL1, MITOCHONDRIAL"/>
    <property type="match status" value="1"/>
</dbReference>
<evidence type="ECO:0000256" key="8">
    <source>
        <dbReference type="ARBA" id="ARBA00023136"/>
    </source>
</evidence>
<dbReference type="SUPFAM" id="SSF90123">
    <property type="entry name" value="ABC transporter transmembrane region"/>
    <property type="match status" value="1"/>
</dbReference>
<keyword evidence="7 10" id="KW-1133">Transmembrane helix</keyword>
<keyword evidence="6 13" id="KW-0067">ATP-binding</keyword>
<feature type="domain" description="ABC transmembrane type-1" evidence="12">
    <location>
        <begin position="40"/>
        <end position="319"/>
    </location>
</feature>
<comment type="caution">
    <text evidence="13">The sequence shown here is derived from an EMBL/GenBank/DDBJ whole genome shotgun (WGS) entry which is preliminary data.</text>
</comment>
<feature type="transmembrane region" description="Helical" evidence="10">
    <location>
        <begin position="154"/>
        <end position="172"/>
    </location>
</feature>
<evidence type="ECO:0000256" key="10">
    <source>
        <dbReference type="SAM" id="Phobius"/>
    </source>
</evidence>
<dbReference type="InterPro" id="IPR003593">
    <property type="entry name" value="AAA+_ATPase"/>
</dbReference>
<dbReference type="InterPro" id="IPR039421">
    <property type="entry name" value="Type_1_exporter"/>
</dbReference>
<feature type="transmembrane region" description="Helical" evidence="10">
    <location>
        <begin position="37"/>
        <end position="57"/>
    </location>
</feature>
<evidence type="ECO:0000256" key="7">
    <source>
        <dbReference type="ARBA" id="ARBA00022989"/>
    </source>
</evidence>
<evidence type="ECO:0000256" key="5">
    <source>
        <dbReference type="ARBA" id="ARBA00022741"/>
    </source>
</evidence>
<keyword evidence="8 10" id="KW-0472">Membrane</keyword>
<dbReference type="PROSITE" id="PS50893">
    <property type="entry name" value="ABC_TRANSPORTER_2"/>
    <property type="match status" value="1"/>
</dbReference>
<evidence type="ECO:0000259" key="12">
    <source>
        <dbReference type="PROSITE" id="PS50929"/>
    </source>
</evidence>
<proteinExistence type="predicted"/>
<dbReference type="InterPro" id="IPR003439">
    <property type="entry name" value="ABC_transporter-like_ATP-bd"/>
</dbReference>
<comment type="subcellular location">
    <subcellularLocation>
        <location evidence="1">Cell membrane</location>
        <topology evidence="1">Multi-pass membrane protein</topology>
    </subcellularLocation>
</comment>
<keyword evidence="5" id="KW-0547">Nucleotide-binding</keyword>
<keyword evidence="3" id="KW-1003">Cell membrane</keyword>
<evidence type="ECO:0000256" key="1">
    <source>
        <dbReference type="ARBA" id="ARBA00004651"/>
    </source>
</evidence>
<dbReference type="SMART" id="SM00382">
    <property type="entry name" value="AAA"/>
    <property type="match status" value="1"/>
</dbReference>
<evidence type="ECO:0000256" key="6">
    <source>
        <dbReference type="ARBA" id="ARBA00022840"/>
    </source>
</evidence>
<gene>
    <name evidence="13" type="ORF">FHS19_000906</name>
</gene>
<feature type="domain" description="ABC transporter" evidence="11">
    <location>
        <begin position="351"/>
        <end position="587"/>
    </location>
</feature>
<evidence type="ECO:0000256" key="3">
    <source>
        <dbReference type="ARBA" id="ARBA00022475"/>
    </source>
</evidence>
<dbReference type="GO" id="GO:0005524">
    <property type="term" value="F:ATP binding"/>
    <property type="evidence" value="ECO:0007669"/>
    <property type="project" value="UniProtKB-KW"/>
</dbReference>
<dbReference type="Pfam" id="PF00664">
    <property type="entry name" value="ABC_membrane"/>
    <property type="match status" value="1"/>
</dbReference>
<dbReference type="SUPFAM" id="SSF52540">
    <property type="entry name" value="P-loop containing nucleoside triphosphate hydrolases"/>
    <property type="match status" value="1"/>
</dbReference>
<evidence type="ECO:0000256" key="9">
    <source>
        <dbReference type="SAM" id="MobiDB-lite"/>
    </source>
</evidence>
<dbReference type="GO" id="GO:0005886">
    <property type="term" value="C:plasma membrane"/>
    <property type="evidence" value="ECO:0007669"/>
    <property type="project" value="UniProtKB-SubCell"/>
</dbReference>
<feature type="transmembrane region" description="Helical" evidence="10">
    <location>
        <begin position="258"/>
        <end position="281"/>
    </location>
</feature>
<evidence type="ECO:0000256" key="4">
    <source>
        <dbReference type="ARBA" id="ARBA00022692"/>
    </source>
</evidence>
<keyword evidence="4 10" id="KW-0812">Transmembrane</keyword>
<dbReference type="Gene3D" id="1.20.1560.10">
    <property type="entry name" value="ABC transporter type 1, transmembrane domain"/>
    <property type="match status" value="1"/>
</dbReference>
<dbReference type="InterPro" id="IPR011527">
    <property type="entry name" value="ABC1_TM_dom"/>
</dbReference>
<dbReference type="InterPro" id="IPR036640">
    <property type="entry name" value="ABC1_TM_sf"/>
</dbReference>
<dbReference type="Pfam" id="PF00005">
    <property type="entry name" value="ABC_tran"/>
    <property type="match status" value="1"/>
</dbReference>
<dbReference type="Gene3D" id="3.40.50.300">
    <property type="entry name" value="P-loop containing nucleotide triphosphate hydrolases"/>
    <property type="match status" value="1"/>
</dbReference>
<dbReference type="Proteomes" id="UP000517523">
    <property type="component" value="Unassembled WGS sequence"/>
</dbReference>
<accession>A0A839THZ7</accession>
<dbReference type="AlphaFoldDB" id="A0A839THZ7"/>
<dbReference type="InterPro" id="IPR017871">
    <property type="entry name" value="ABC_transporter-like_CS"/>
</dbReference>
<dbReference type="CDD" id="cd18551">
    <property type="entry name" value="ABC_6TM_LmrA_like"/>
    <property type="match status" value="1"/>
</dbReference>
<feature type="region of interest" description="Disordered" evidence="9">
    <location>
        <begin position="593"/>
        <end position="621"/>
    </location>
</feature>
<sequence>MSEHQSAIGGASKEAAAPKGDWKAFIRLVMQTRPSKWLLAVASVLSVISTLVSLIVPYFTKNLVDSFSVESIRPEQIVLLAVTFVAQAIAGGVSIYLLNRLGQEVVAKLRDRLWKKLLTLTIPYYDNNRTGDTVSRMTNDTAVLKSLVSEHVTGFFNGIISMIGSIIILLLMDWQMTLIMLAAIPVASAVLVPLGRTMLNISRKMQDETASFTAVLNQVLSEIRLVKASNAEDREERVGQRSIESLLSLGIREGKVQAFIGPVISLVMMGLLVVIIGYGGMRVSSGALTAGELVAFILYLFQIVMPVNQITAFFTQLQKSVGATERIVAILEDEQEDVLQGRTLTDAAQAIEAENLTFAYNGDGEGVLHGLNFTLEPGKVTAVVGPSGGGKTTLFSLIERFYKPTGGTIRIGGEDIESFSLHSWRSRIGYVPQESPIISGTIRDNICYGLDRKVTKEEVERAAHMAYADIFIHELPDGYDTEVGERGVKLSGGQRQRISIARALLRDPQILMMDEATSSLDSKSEVFVQKALDNLMKGRTTLVIAHRLSTVVDADQILFIEKGRITGSGTHQELFESHALYREFAMQQLRIGEDSQAGEPGELTEPASEHALNHPPSAVRK</sequence>
<dbReference type="PANTHER" id="PTHR43394:SF1">
    <property type="entry name" value="ATP-BINDING CASSETTE SUB-FAMILY B MEMBER 10, MITOCHONDRIAL"/>
    <property type="match status" value="1"/>
</dbReference>
<dbReference type="GO" id="GO:0016887">
    <property type="term" value="F:ATP hydrolysis activity"/>
    <property type="evidence" value="ECO:0007669"/>
    <property type="project" value="InterPro"/>
</dbReference>
<dbReference type="RefSeq" id="WP_183579114.1">
    <property type="nucleotide sequence ID" value="NZ_JACHXJ010000001.1"/>
</dbReference>
<keyword evidence="2" id="KW-0813">Transport</keyword>
<dbReference type="GO" id="GO:0015421">
    <property type="term" value="F:ABC-type oligopeptide transporter activity"/>
    <property type="evidence" value="ECO:0007669"/>
    <property type="project" value="TreeGrafter"/>
</dbReference>
<evidence type="ECO:0000313" key="14">
    <source>
        <dbReference type="Proteomes" id="UP000517523"/>
    </source>
</evidence>
<protein>
    <submittedName>
        <fullName evidence="13">ATP-binding cassette subfamily B protein AbcA/BmrA</fullName>
    </submittedName>
</protein>
<evidence type="ECO:0000256" key="2">
    <source>
        <dbReference type="ARBA" id="ARBA00022448"/>
    </source>
</evidence>
<dbReference type="FunFam" id="1.20.1560.10:FF:000011">
    <property type="entry name" value="Multidrug ABC transporter ATP-binding protein"/>
    <property type="match status" value="1"/>
</dbReference>
<feature type="transmembrane region" description="Helical" evidence="10">
    <location>
        <begin position="178"/>
        <end position="195"/>
    </location>
</feature>
<dbReference type="EMBL" id="JACHXJ010000001">
    <property type="protein sequence ID" value="MBB3126252.1"/>
    <property type="molecule type" value="Genomic_DNA"/>
</dbReference>
<dbReference type="FunFam" id="3.40.50.300:FF:000221">
    <property type="entry name" value="Multidrug ABC transporter ATP-binding protein"/>
    <property type="match status" value="1"/>
</dbReference>
<reference evidence="13 14" key="1">
    <citation type="submission" date="2020-08" db="EMBL/GenBank/DDBJ databases">
        <title>Genomic Encyclopedia of Type Strains, Phase III (KMG-III): the genomes of soil and plant-associated and newly described type strains.</title>
        <authorList>
            <person name="Whitman W."/>
        </authorList>
    </citation>
    <scope>NUCLEOTIDE SEQUENCE [LARGE SCALE GENOMIC DNA]</scope>
    <source>
        <strain evidence="13 14">CECT 5831</strain>
    </source>
</reference>
<dbReference type="PROSITE" id="PS00211">
    <property type="entry name" value="ABC_TRANSPORTER_1"/>
    <property type="match status" value="1"/>
</dbReference>
<feature type="transmembrane region" description="Helical" evidence="10">
    <location>
        <begin position="293"/>
        <end position="314"/>
    </location>
</feature>
<evidence type="ECO:0000313" key="13">
    <source>
        <dbReference type="EMBL" id="MBB3126252.1"/>
    </source>
</evidence>
<dbReference type="PROSITE" id="PS50929">
    <property type="entry name" value="ABC_TM1F"/>
    <property type="match status" value="1"/>
</dbReference>
<name>A0A839THZ7_9BACL</name>
<feature type="transmembrane region" description="Helical" evidence="10">
    <location>
        <begin position="77"/>
        <end position="98"/>
    </location>
</feature>
<evidence type="ECO:0000259" key="11">
    <source>
        <dbReference type="PROSITE" id="PS50893"/>
    </source>
</evidence>
<dbReference type="InterPro" id="IPR027417">
    <property type="entry name" value="P-loop_NTPase"/>
</dbReference>